<dbReference type="PROSITE" id="PS50137">
    <property type="entry name" value="DS_RBD"/>
    <property type="match status" value="1"/>
</dbReference>
<comment type="caution">
    <text evidence="4">The sequence shown here is derived from an EMBL/GenBank/DDBJ whole genome shotgun (WGS) entry which is preliminary data.</text>
</comment>
<keyword evidence="1" id="KW-0694">RNA-binding</keyword>
<dbReference type="PROSITE" id="PS50174">
    <property type="entry name" value="G_PATCH"/>
    <property type="match status" value="1"/>
</dbReference>
<evidence type="ECO:0000313" key="5">
    <source>
        <dbReference type="Proteomes" id="UP000826234"/>
    </source>
</evidence>
<evidence type="ECO:0008006" key="6">
    <source>
        <dbReference type="Google" id="ProtNLM"/>
    </source>
</evidence>
<name>A0ABQ7T6I1_PHRPL</name>
<dbReference type="InterPro" id="IPR032922">
    <property type="entry name" value="SON"/>
</dbReference>
<dbReference type="SUPFAM" id="SSF54768">
    <property type="entry name" value="dsRNA-binding domain-like"/>
    <property type="match status" value="1"/>
</dbReference>
<dbReference type="CDD" id="cd19870">
    <property type="entry name" value="DSRM_SON-like"/>
    <property type="match status" value="1"/>
</dbReference>
<proteinExistence type="predicted"/>
<evidence type="ECO:0000256" key="1">
    <source>
        <dbReference type="PROSITE-ProRule" id="PRU00266"/>
    </source>
</evidence>
<evidence type="ECO:0000259" key="3">
    <source>
        <dbReference type="PROSITE" id="PS50174"/>
    </source>
</evidence>
<dbReference type="PANTHER" id="PTHR46528">
    <property type="entry name" value="PROTEIN SON"/>
    <property type="match status" value="1"/>
</dbReference>
<dbReference type="Gene3D" id="3.30.160.20">
    <property type="match status" value="1"/>
</dbReference>
<feature type="domain" description="G-patch" evidence="3">
    <location>
        <begin position="39"/>
        <end position="79"/>
    </location>
</feature>
<reference evidence="4 5" key="1">
    <citation type="journal article" date="2022" name="Gigascience">
        <title>A chromosome-level genome assembly and annotation of the desert horned lizard, Phrynosoma platyrhinos, provides insight into chromosomal rearrangements among reptiles.</title>
        <authorList>
            <person name="Koochekian N."/>
            <person name="Ascanio A."/>
            <person name="Farleigh K."/>
            <person name="Card D.C."/>
            <person name="Schield D.R."/>
            <person name="Castoe T.A."/>
            <person name="Jezkova T."/>
        </authorList>
    </citation>
    <scope>NUCLEOTIDE SEQUENCE [LARGE SCALE GENOMIC DNA]</scope>
    <source>
        <strain evidence="4">NK-2021</strain>
    </source>
</reference>
<sequence length="169" mass="18889">MMVCVIFVNWLHIGDETGIVDEHSIIAKQDQFLRAAPVTGGMGAQLMRKMGWREGEGLGKNKEGNKEPILVDFKTDRKGKHPVSALLEVCNKRRWSPPVFVLVNDNRPEYRKHFLFKVMVNGVEHKPTFVSPNKKHAKAMAATVALQALGLVPKDLFANATSFRSASHN</sequence>
<dbReference type="InterPro" id="IPR000467">
    <property type="entry name" value="G_patch_dom"/>
</dbReference>
<accession>A0ABQ7T6I1</accession>
<dbReference type="Pfam" id="PF01585">
    <property type="entry name" value="G-patch"/>
    <property type="match status" value="1"/>
</dbReference>
<dbReference type="PANTHER" id="PTHR46528:SF1">
    <property type="entry name" value="PROTEIN SON"/>
    <property type="match status" value="1"/>
</dbReference>
<evidence type="ECO:0000313" key="4">
    <source>
        <dbReference type="EMBL" id="KAH0624863.1"/>
    </source>
</evidence>
<gene>
    <name evidence="4" type="ORF">JD844_032726</name>
</gene>
<feature type="domain" description="DRBM" evidence="2">
    <location>
        <begin position="81"/>
        <end position="151"/>
    </location>
</feature>
<dbReference type="Proteomes" id="UP000826234">
    <property type="component" value="Unassembled WGS sequence"/>
</dbReference>
<keyword evidence="5" id="KW-1185">Reference proteome</keyword>
<evidence type="ECO:0000259" key="2">
    <source>
        <dbReference type="PROSITE" id="PS50137"/>
    </source>
</evidence>
<dbReference type="Pfam" id="PF14709">
    <property type="entry name" value="DND1_DSRM"/>
    <property type="match status" value="1"/>
</dbReference>
<dbReference type="SMART" id="SM00358">
    <property type="entry name" value="DSRM"/>
    <property type="match status" value="1"/>
</dbReference>
<dbReference type="InterPro" id="IPR014720">
    <property type="entry name" value="dsRBD_dom"/>
</dbReference>
<protein>
    <recommendedName>
        <fullName evidence="6">SON protein</fullName>
    </recommendedName>
</protein>
<dbReference type="SMART" id="SM00443">
    <property type="entry name" value="G_patch"/>
    <property type="match status" value="1"/>
</dbReference>
<organism evidence="4 5">
    <name type="scientific">Phrynosoma platyrhinos</name>
    <name type="common">Desert horned lizard</name>
    <dbReference type="NCBI Taxonomy" id="52577"/>
    <lineage>
        <taxon>Eukaryota</taxon>
        <taxon>Metazoa</taxon>
        <taxon>Chordata</taxon>
        <taxon>Craniata</taxon>
        <taxon>Vertebrata</taxon>
        <taxon>Euteleostomi</taxon>
        <taxon>Lepidosauria</taxon>
        <taxon>Squamata</taxon>
        <taxon>Bifurcata</taxon>
        <taxon>Unidentata</taxon>
        <taxon>Episquamata</taxon>
        <taxon>Toxicofera</taxon>
        <taxon>Iguania</taxon>
        <taxon>Phrynosomatidae</taxon>
        <taxon>Phrynosomatinae</taxon>
        <taxon>Phrynosoma</taxon>
    </lineage>
</organism>
<dbReference type="EMBL" id="JAIPUX010001232">
    <property type="protein sequence ID" value="KAH0624863.1"/>
    <property type="molecule type" value="Genomic_DNA"/>
</dbReference>